<evidence type="ECO:0000313" key="1">
    <source>
        <dbReference type="EMBL" id="KAH9477287.1"/>
    </source>
</evidence>
<gene>
    <name evidence="1" type="ORF">JR316_0009491</name>
</gene>
<keyword evidence="2" id="KW-1185">Reference proteome</keyword>
<protein>
    <submittedName>
        <fullName evidence="1">Uncharacterized protein</fullName>
    </submittedName>
</protein>
<accession>A0ACB8GPF9</accession>
<comment type="caution">
    <text evidence="1">The sequence shown here is derived from an EMBL/GenBank/DDBJ whole genome shotgun (WGS) entry which is preliminary data.</text>
</comment>
<organism evidence="1 2">
    <name type="scientific">Psilocybe cubensis</name>
    <name type="common">Psychedelic mushroom</name>
    <name type="synonym">Stropharia cubensis</name>
    <dbReference type="NCBI Taxonomy" id="181762"/>
    <lineage>
        <taxon>Eukaryota</taxon>
        <taxon>Fungi</taxon>
        <taxon>Dikarya</taxon>
        <taxon>Basidiomycota</taxon>
        <taxon>Agaricomycotina</taxon>
        <taxon>Agaricomycetes</taxon>
        <taxon>Agaricomycetidae</taxon>
        <taxon>Agaricales</taxon>
        <taxon>Agaricineae</taxon>
        <taxon>Strophariaceae</taxon>
        <taxon>Psilocybe</taxon>
    </lineage>
</organism>
<dbReference type="Proteomes" id="UP000664032">
    <property type="component" value="Unassembled WGS sequence"/>
</dbReference>
<reference evidence="1" key="1">
    <citation type="submission" date="2021-10" db="EMBL/GenBank/DDBJ databases">
        <title>Psilocybe cubensis genome.</title>
        <authorList>
            <person name="Mckernan K.J."/>
            <person name="Crawford S."/>
            <person name="Trippe A."/>
            <person name="Kane L.T."/>
            <person name="Mclaughlin S."/>
        </authorList>
    </citation>
    <scope>NUCLEOTIDE SEQUENCE</scope>
    <source>
        <strain evidence="1">MGC-MH-2018</strain>
    </source>
</reference>
<dbReference type="EMBL" id="JAFIQS020000009">
    <property type="protein sequence ID" value="KAH9477287.1"/>
    <property type="molecule type" value="Genomic_DNA"/>
</dbReference>
<proteinExistence type="predicted"/>
<sequence length="289" mass="33181">MIHPQQESEMIRNIAIRKWSTRKFVIQQYLFSPKEPHVPFYKPFSGIPSNITLRIRDYTQRRNVVYLEVWLIRLNSVCEQHLDTSESINVFLVFWPFSVTDIAEDTCKRWFTMQITAVCALMALMDGILMLRVYALHKKNRRVGVLLGALFSAQTVVQAVCGHLASNVPYDGFCDTLEAHSAVLYFWSYFRVGDTLISGRVDCDEAGLNAPESSRSEDRDSGWGVNYDYNRLNYPMDHNQPGFQSSRSLRLAIIHNSLDVNGNGTGHRLDPEDLTELTSDIYTYPLELQ</sequence>
<evidence type="ECO:0000313" key="2">
    <source>
        <dbReference type="Proteomes" id="UP000664032"/>
    </source>
</evidence>
<name>A0ACB8GPF9_PSICU</name>